<accession>A0A2S8FZI7</accession>
<dbReference type="InterPro" id="IPR027558">
    <property type="entry name" value="Pre_pil_HX9DG_C"/>
</dbReference>
<dbReference type="PANTHER" id="PTHR30093">
    <property type="entry name" value="GENERAL SECRETION PATHWAY PROTEIN G"/>
    <property type="match status" value="1"/>
</dbReference>
<sequence>MNRRGFTLVELLVVIAIIGVLVALLLPAVQQAREAARRIQCTNNLKQIGLAIHNYHDTFRTAPGIVSGTRNTLVSILPFLEQDNLAELWDDSEGFYDYANNGPSVNQLLADKMPEAYVCPSSPGGGSVESNYGFQTSDYCPSVGVYNDSWQQKNGFFSGPGYKFRDTTDGLSNTMLFYESAGRTHTWVDGKQSPTTGYSNWGLDAEAWTSGNVGTPLIRINASINSSGGIDKAFNAGGFINDWNGWNGMYSFHPGGMECSYADGSVRFLQEQIPTSELTAIVTKAGGEVIGAY</sequence>
<dbReference type="NCBIfam" id="TIGR04294">
    <property type="entry name" value="pre_pil_HX9DG"/>
    <property type="match status" value="1"/>
</dbReference>
<dbReference type="Pfam" id="PF07963">
    <property type="entry name" value="N_methyl"/>
    <property type="match status" value="1"/>
</dbReference>
<dbReference type="Gene3D" id="3.30.700.10">
    <property type="entry name" value="Glycoprotein, Type 4 Pilin"/>
    <property type="match status" value="1"/>
</dbReference>
<dbReference type="SUPFAM" id="SSF54523">
    <property type="entry name" value="Pili subunits"/>
    <property type="match status" value="1"/>
</dbReference>
<dbReference type="OrthoDB" id="212259at2"/>
<comment type="caution">
    <text evidence="2">The sequence shown here is derived from an EMBL/GenBank/DDBJ whole genome shotgun (WGS) entry which is preliminary data.</text>
</comment>
<organism evidence="2 3">
    <name type="scientific">Blastopirellula marina</name>
    <dbReference type="NCBI Taxonomy" id="124"/>
    <lineage>
        <taxon>Bacteria</taxon>
        <taxon>Pseudomonadati</taxon>
        <taxon>Planctomycetota</taxon>
        <taxon>Planctomycetia</taxon>
        <taxon>Pirellulales</taxon>
        <taxon>Pirellulaceae</taxon>
        <taxon>Blastopirellula</taxon>
    </lineage>
</organism>
<evidence type="ECO:0000313" key="3">
    <source>
        <dbReference type="Proteomes" id="UP000238322"/>
    </source>
</evidence>
<name>A0A2S8FZI7_9BACT</name>
<dbReference type="InterPro" id="IPR045584">
    <property type="entry name" value="Pilin-like"/>
</dbReference>
<dbReference type="RefSeq" id="WP_105328847.1">
    <property type="nucleotide sequence ID" value="NZ_PUHY01000005.1"/>
</dbReference>
<dbReference type="Pfam" id="PF07596">
    <property type="entry name" value="SBP_bac_10"/>
    <property type="match status" value="1"/>
</dbReference>
<protein>
    <submittedName>
        <fullName evidence="2">Prepilin-type cleavage/methylation domain-containing protein</fullName>
    </submittedName>
</protein>
<proteinExistence type="predicted"/>
<dbReference type="PROSITE" id="PS00409">
    <property type="entry name" value="PROKAR_NTER_METHYL"/>
    <property type="match status" value="1"/>
</dbReference>
<dbReference type="InterPro" id="IPR012902">
    <property type="entry name" value="N_methyl_site"/>
</dbReference>
<dbReference type="EMBL" id="PUHY01000005">
    <property type="protein sequence ID" value="PQO37598.1"/>
    <property type="molecule type" value="Genomic_DNA"/>
</dbReference>
<dbReference type="PANTHER" id="PTHR30093:SF2">
    <property type="entry name" value="TYPE II SECRETION SYSTEM PROTEIN H"/>
    <property type="match status" value="1"/>
</dbReference>
<dbReference type="InterPro" id="IPR011453">
    <property type="entry name" value="DUF1559"/>
</dbReference>
<reference evidence="2 3" key="1">
    <citation type="submission" date="2018-02" db="EMBL/GenBank/DDBJ databases">
        <title>Comparative genomes isolates from brazilian mangrove.</title>
        <authorList>
            <person name="Araujo J.E."/>
            <person name="Taketani R.G."/>
            <person name="Silva M.C.P."/>
            <person name="Loureco M.V."/>
            <person name="Andreote F.D."/>
        </authorList>
    </citation>
    <scope>NUCLEOTIDE SEQUENCE [LARGE SCALE GENOMIC DNA]</scope>
    <source>
        <strain evidence="2 3">Hex-1 MGV</strain>
    </source>
</reference>
<dbReference type="Proteomes" id="UP000238322">
    <property type="component" value="Unassembled WGS sequence"/>
</dbReference>
<gene>
    <name evidence="2" type="ORF">C5Y83_06540</name>
</gene>
<evidence type="ECO:0000259" key="1">
    <source>
        <dbReference type="Pfam" id="PF07596"/>
    </source>
</evidence>
<dbReference type="NCBIfam" id="TIGR02532">
    <property type="entry name" value="IV_pilin_GFxxxE"/>
    <property type="match status" value="1"/>
</dbReference>
<evidence type="ECO:0000313" key="2">
    <source>
        <dbReference type="EMBL" id="PQO37598.1"/>
    </source>
</evidence>
<feature type="domain" description="DUF1559" evidence="1">
    <location>
        <begin position="30"/>
        <end position="274"/>
    </location>
</feature>
<dbReference type="AlphaFoldDB" id="A0A2S8FZI7"/>